<dbReference type="EMBL" id="JAKGUD010000001">
    <property type="protein sequence ID" value="MCF4141356.1"/>
    <property type="molecule type" value="Genomic_DNA"/>
</dbReference>
<dbReference type="InterPro" id="IPR002820">
    <property type="entry name" value="Mopterin_CF_biosynth-C_dom"/>
</dbReference>
<evidence type="ECO:0000256" key="3">
    <source>
        <dbReference type="ARBA" id="ARBA00012575"/>
    </source>
</evidence>
<comment type="pathway">
    <text evidence="2 6">Cofactor biosynthesis; molybdopterin biosynthesis.</text>
</comment>
<keyword evidence="5 6" id="KW-0456">Lyase</keyword>
<dbReference type="InterPro" id="IPR001453">
    <property type="entry name" value="MoaB/Mog_dom"/>
</dbReference>
<comment type="subunit">
    <text evidence="6">Homohexamer; trimer of dimers.</text>
</comment>
<keyword evidence="4 6" id="KW-0501">Molybdenum cofactor biosynthesis</keyword>
<evidence type="ECO:0000256" key="7">
    <source>
        <dbReference type="SAM" id="MobiDB-lite"/>
    </source>
</evidence>
<dbReference type="InterPro" id="IPR023045">
    <property type="entry name" value="MoaC"/>
</dbReference>
<evidence type="ECO:0000256" key="2">
    <source>
        <dbReference type="ARBA" id="ARBA00005046"/>
    </source>
</evidence>
<organism evidence="9 10">
    <name type="scientific">Dethiosulfovibrio marinus</name>
    <dbReference type="NCBI Taxonomy" id="133532"/>
    <lineage>
        <taxon>Bacteria</taxon>
        <taxon>Thermotogati</taxon>
        <taxon>Synergistota</taxon>
        <taxon>Synergistia</taxon>
        <taxon>Synergistales</taxon>
        <taxon>Dethiosulfovibrionaceae</taxon>
        <taxon>Dethiosulfovibrio</taxon>
    </lineage>
</organism>
<dbReference type="Gene3D" id="3.40.980.10">
    <property type="entry name" value="MoaB/Mog-like domain"/>
    <property type="match status" value="1"/>
</dbReference>
<dbReference type="Pfam" id="PF00994">
    <property type="entry name" value="MoCF_biosynth"/>
    <property type="match status" value="1"/>
</dbReference>
<dbReference type="InterPro" id="IPR051920">
    <property type="entry name" value="MPT_Adenylyltrnsfr/MoaC-Rel"/>
</dbReference>
<dbReference type="SUPFAM" id="SSF55040">
    <property type="entry name" value="Molybdenum cofactor biosynthesis protein C, MoaC"/>
    <property type="match status" value="1"/>
</dbReference>
<keyword evidence="10" id="KW-1185">Reference proteome</keyword>
<dbReference type="GO" id="GO:0061799">
    <property type="term" value="F:cyclic pyranopterin monophosphate synthase activity"/>
    <property type="evidence" value="ECO:0007669"/>
    <property type="project" value="UniProtKB-EC"/>
</dbReference>
<dbReference type="PANTHER" id="PTHR43764:SF1">
    <property type="entry name" value="MOLYBDOPTERIN MOLYBDOTRANSFERASE"/>
    <property type="match status" value="1"/>
</dbReference>
<dbReference type="NCBIfam" id="TIGR00581">
    <property type="entry name" value="moaC"/>
    <property type="match status" value="1"/>
</dbReference>
<evidence type="ECO:0000259" key="8">
    <source>
        <dbReference type="SMART" id="SM00852"/>
    </source>
</evidence>
<dbReference type="HAMAP" id="MF_01224_B">
    <property type="entry name" value="MoaC_B"/>
    <property type="match status" value="1"/>
</dbReference>
<dbReference type="PIRSF" id="PIRSF036594">
    <property type="entry name" value="MoaC_MogA"/>
    <property type="match status" value="1"/>
</dbReference>
<feature type="active site" evidence="6">
    <location>
        <position position="127"/>
    </location>
</feature>
<dbReference type="InterPro" id="IPR047594">
    <property type="entry name" value="MoaC_bact/euk"/>
</dbReference>
<comment type="similarity">
    <text evidence="6">Belongs to the MoaC family.</text>
</comment>
<comment type="catalytic activity">
    <reaction evidence="1 6">
        <text>(8S)-3',8-cyclo-7,8-dihydroguanosine 5'-triphosphate = cyclic pyranopterin phosphate + diphosphate</text>
        <dbReference type="Rhea" id="RHEA:49580"/>
        <dbReference type="ChEBI" id="CHEBI:33019"/>
        <dbReference type="ChEBI" id="CHEBI:59648"/>
        <dbReference type="ChEBI" id="CHEBI:131766"/>
        <dbReference type="EC" id="4.6.1.17"/>
    </reaction>
</comment>
<dbReference type="NCBIfam" id="TIGR00177">
    <property type="entry name" value="molyb_syn"/>
    <property type="match status" value="1"/>
</dbReference>
<accession>A0ABS9ELG6</accession>
<dbReference type="PANTHER" id="PTHR43764">
    <property type="entry name" value="MOLYBDENUM COFACTOR BIOSYNTHESIS"/>
    <property type="match status" value="1"/>
</dbReference>
<evidence type="ECO:0000256" key="6">
    <source>
        <dbReference type="HAMAP-Rule" id="MF_01224"/>
    </source>
</evidence>
<evidence type="ECO:0000313" key="10">
    <source>
        <dbReference type="Proteomes" id="UP001200430"/>
    </source>
</evidence>
<dbReference type="SMART" id="SM00852">
    <property type="entry name" value="MoCF_biosynth"/>
    <property type="match status" value="1"/>
</dbReference>
<evidence type="ECO:0000256" key="5">
    <source>
        <dbReference type="ARBA" id="ARBA00023239"/>
    </source>
</evidence>
<proteinExistence type="inferred from homology"/>
<dbReference type="RefSeq" id="WP_236097698.1">
    <property type="nucleotide sequence ID" value="NZ_JAKGUD010000001.1"/>
</dbReference>
<protein>
    <recommendedName>
        <fullName evidence="3 6">Cyclic pyranopterin monophosphate synthase</fullName>
        <ecNumber evidence="3 6">4.6.1.17</ecNumber>
    </recommendedName>
    <alternativeName>
        <fullName evidence="6">Molybdenum cofactor biosynthesis protein C</fullName>
    </alternativeName>
</protein>
<dbReference type="NCBIfam" id="NF006870">
    <property type="entry name" value="PRK09364.1"/>
    <property type="match status" value="1"/>
</dbReference>
<dbReference type="NCBIfam" id="NF002947">
    <property type="entry name" value="PRK03604.1"/>
    <property type="match status" value="1"/>
</dbReference>
<comment type="function">
    <text evidence="6">Catalyzes the conversion of (8S)-3',8-cyclo-7,8-dihydroguanosine 5'-triphosphate to cyclic pyranopterin monophosphate (cPMP).</text>
</comment>
<dbReference type="CDD" id="cd00886">
    <property type="entry name" value="MogA_MoaB"/>
    <property type="match status" value="1"/>
</dbReference>
<feature type="region of interest" description="Disordered" evidence="7">
    <location>
        <begin position="1"/>
        <end position="23"/>
    </location>
</feature>
<dbReference type="InterPro" id="IPR036522">
    <property type="entry name" value="MoaC_sf"/>
</dbReference>
<sequence>MSKFTHIDDEGHPRMVDVGGKPRTDRAAEAEGWVLMSDKVRDAVAEGGNRKGDVLRIAELAGISAIKKTSDLIPLCHPLRLDHGAVICRLDPDKGVHITCKVKAGDVTGVEMEALTGVSVAALTVYDMCKAVDKGMEIQGVRLLKKSGGKSGKWTRDGFERGSDLPEITVAVLTVSDKGSQGEREDRSGPALCRTVEELGYRLQDRAIVPDEKDVIADRIVKWVDEEDVHIVLITGGTGLSSRDVTPEAVMSIADREVPGLGERMRSYSLNFTDRAVLSRGLAVTRGRSLILAMPGSVRGAIQCFQAVESVIGHGLETLRGWSGDCGN</sequence>
<dbReference type="InterPro" id="IPR008284">
    <property type="entry name" value="MoCF_biosynth_CS"/>
</dbReference>
<evidence type="ECO:0000256" key="1">
    <source>
        <dbReference type="ARBA" id="ARBA00001637"/>
    </source>
</evidence>
<feature type="binding site" evidence="6">
    <location>
        <begin position="112"/>
        <end position="113"/>
    </location>
    <ligand>
        <name>substrate</name>
    </ligand>
</feature>
<feature type="domain" description="MoaB/Mog" evidence="8">
    <location>
        <begin position="171"/>
        <end position="315"/>
    </location>
</feature>
<dbReference type="PROSITE" id="PS01078">
    <property type="entry name" value="MOCF_BIOSYNTHESIS_1"/>
    <property type="match status" value="1"/>
</dbReference>
<comment type="caution">
    <text evidence="9">The sequence shown here is derived from an EMBL/GenBank/DDBJ whole genome shotgun (WGS) entry which is preliminary data.</text>
</comment>
<name>A0ABS9ELG6_9BACT</name>
<dbReference type="InterPro" id="IPR036425">
    <property type="entry name" value="MoaB/Mog-like_dom_sf"/>
</dbReference>
<dbReference type="InterPro" id="IPR012247">
    <property type="entry name" value="MoaC_MogA"/>
</dbReference>
<gene>
    <name evidence="9" type="primary">moaCB</name>
    <name evidence="6" type="synonym">moaC</name>
    <name evidence="9" type="ORF">L2W38_00795</name>
</gene>
<reference evidence="9 10" key="1">
    <citation type="submission" date="2022-01" db="EMBL/GenBank/DDBJ databases">
        <title>Dethiosulfovibrio faecalis sp. nov., a novel proteolytic, non-sulfur-reducing bacterium isolated from a marine aquaculture solid waste bioreactor.</title>
        <authorList>
            <person name="Grabowski S."/>
            <person name="Apolinario E."/>
            <person name="Schneider N."/>
            <person name="Marshall C.W."/>
            <person name="Sowers K.R."/>
        </authorList>
    </citation>
    <scope>NUCLEOTIDE SEQUENCE [LARGE SCALE GENOMIC DNA]</scope>
    <source>
        <strain evidence="9 10">DSM 12537</strain>
    </source>
</reference>
<dbReference type="CDD" id="cd01420">
    <property type="entry name" value="MoaC_PE"/>
    <property type="match status" value="1"/>
</dbReference>
<dbReference type="Gene3D" id="3.30.70.640">
    <property type="entry name" value="Molybdopterin cofactor biosynthesis C (MoaC) domain"/>
    <property type="match status" value="1"/>
</dbReference>
<dbReference type="Proteomes" id="UP001200430">
    <property type="component" value="Unassembled WGS sequence"/>
</dbReference>
<dbReference type="Pfam" id="PF01967">
    <property type="entry name" value="MoaC"/>
    <property type="match status" value="1"/>
</dbReference>
<feature type="binding site" evidence="6">
    <location>
        <begin position="75"/>
        <end position="77"/>
    </location>
    <ligand>
        <name>substrate</name>
    </ligand>
</feature>
<dbReference type="EC" id="4.6.1.17" evidence="3 6"/>
<evidence type="ECO:0000256" key="4">
    <source>
        <dbReference type="ARBA" id="ARBA00023150"/>
    </source>
</evidence>
<evidence type="ECO:0000313" key="9">
    <source>
        <dbReference type="EMBL" id="MCF4141356.1"/>
    </source>
</evidence>
<dbReference type="SUPFAM" id="SSF53218">
    <property type="entry name" value="Molybdenum cofactor biosynthesis proteins"/>
    <property type="match status" value="1"/>
</dbReference>